<feature type="chain" id="PRO_5017265959" description="Immunoglobulin subtype domain-containing protein" evidence="2">
    <location>
        <begin position="23"/>
        <end position="274"/>
    </location>
</feature>
<keyword evidence="4" id="KW-1185">Reference proteome</keyword>
<dbReference type="AlphaFoldDB" id="A0A3B4AHD5"/>
<dbReference type="Proteomes" id="UP000261520">
    <property type="component" value="Unplaced"/>
</dbReference>
<reference evidence="3" key="1">
    <citation type="submission" date="2025-08" db="UniProtKB">
        <authorList>
            <consortium name="Ensembl"/>
        </authorList>
    </citation>
    <scope>IDENTIFICATION</scope>
</reference>
<keyword evidence="2" id="KW-0732">Signal</keyword>
<evidence type="ECO:0000256" key="1">
    <source>
        <dbReference type="SAM" id="Phobius"/>
    </source>
</evidence>
<evidence type="ECO:0000256" key="2">
    <source>
        <dbReference type="SAM" id="SignalP"/>
    </source>
</evidence>
<feature type="signal peptide" evidence="2">
    <location>
        <begin position="1"/>
        <end position="22"/>
    </location>
</feature>
<evidence type="ECO:0000313" key="4">
    <source>
        <dbReference type="Proteomes" id="UP000261520"/>
    </source>
</evidence>
<keyword evidence="1" id="KW-1133">Transmembrane helix</keyword>
<feature type="transmembrane region" description="Helical" evidence="1">
    <location>
        <begin position="157"/>
        <end position="182"/>
    </location>
</feature>
<keyword evidence="1" id="KW-0812">Transmembrane</keyword>
<feature type="transmembrane region" description="Helical" evidence="1">
    <location>
        <begin position="213"/>
        <end position="238"/>
    </location>
</feature>
<dbReference type="Ensembl" id="ENSPMGT00000016957.1">
    <property type="protein sequence ID" value="ENSPMGP00000015891.1"/>
    <property type="gene ID" value="ENSPMGG00000013027.1"/>
</dbReference>
<accession>A0A3B4AHD5</accession>
<keyword evidence="1" id="KW-0472">Membrane</keyword>
<feature type="transmembrane region" description="Helical" evidence="1">
    <location>
        <begin position="189"/>
        <end position="207"/>
    </location>
</feature>
<reference evidence="3" key="2">
    <citation type="submission" date="2025-09" db="UniProtKB">
        <authorList>
            <consortium name="Ensembl"/>
        </authorList>
    </citation>
    <scope>IDENTIFICATION</scope>
</reference>
<evidence type="ECO:0008006" key="5">
    <source>
        <dbReference type="Google" id="ProtNLM"/>
    </source>
</evidence>
<sequence>FSSVVIYPGLVLILSWFLSSDGVRWVCVGVLDQVFVPCPHLESLDFRLELLQNQSVISSFCSPNQSRCSPSPVSSGVNLSAPNPAPILTLTNQSFCMGFNITVLGESSHGVYVCHGQSNFPPPLRKKLGPEQVLVLVQGHQCGLIVDPGPDQIQDLMLVWIIVVVCLSGYSLFISISWVVLWVKHCSCLLLWLCSSGSAPLALLLWLCSSGSAPLALLLWLCSSDSFVAVLTHIFFIFQVKFRHVECERDYVNTKPSSTHRQWRKNRKQIHVVT</sequence>
<organism evidence="3 4">
    <name type="scientific">Periophthalmus magnuspinnatus</name>
    <dbReference type="NCBI Taxonomy" id="409849"/>
    <lineage>
        <taxon>Eukaryota</taxon>
        <taxon>Metazoa</taxon>
        <taxon>Chordata</taxon>
        <taxon>Craniata</taxon>
        <taxon>Vertebrata</taxon>
        <taxon>Euteleostomi</taxon>
        <taxon>Actinopterygii</taxon>
        <taxon>Neopterygii</taxon>
        <taxon>Teleostei</taxon>
        <taxon>Neoteleostei</taxon>
        <taxon>Acanthomorphata</taxon>
        <taxon>Gobiaria</taxon>
        <taxon>Gobiiformes</taxon>
        <taxon>Gobioidei</taxon>
        <taxon>Gobiidae</taxon>
        <taxon>Oxudercinae</taxon>
        <taxon>Periophthalmus</taxon>
    </lineage>
</organism>
<protein>
    <recommendedName>
        <fullName evidence="5">Immunoglobulin subtype domain-containing protein</fullName>
    </recommendedName>
</protein>
<name>A0A3B4AHD5_9GOBI</name>
<proteinExistence type="predicted"/>
<evidence type="ECO:0000313" key="3">
    <source>
        <dbReference type="Ensembl" id="ENSPMGP00000015891.1"/>
    </source>
</evidence>